<comment type="caution">
    <text evidence="1">The sequence shown here is derived from an EMBL/GenBank/DDBJ whole genome shotgun (WGS) entry which is preliminary data.</text>
</comment>
<keyword evidence="2" id="KW-1185">Reference proteome</keyword>
<gene>
    <name evidence="1" type="ORF">CPELLU_LOCUS17604</name>
</gene>
<dbReference type="OrthoDB" id="2392018at2759"/>
<proteinExistence type="predicted"/>
<protein>
    <submittedName>
        <fullName evidence="1">19519_t:CDS:1</fullName>
    </submittedName>
</protein>
<dbReference type="Proteomes" id="UP000789759">
    <property type="component" value="Unassembled WGS sequence"/>
</dbReference>
<evidence type="ECO:0000313" key="2">
    <source>
        <dbReference type="Proteomes" id="UP000789759"/>
    </source>
</evidence>
<dbReference type="AlphaFoldDB" id="A0A9N9JZG5"/>
<reference evidence="1" key="1">
    <citation type="submission" date="2021-06" db="EMBL/GenBank/DDBJ databases">
        <authorList>
            <person name="Kallberg Y."/>
            <person name="Tangrot J."/>
            <person name="Rosling A."/>
        </authorList>
    </citation>
    <scope>NUCLEOTIDE SEQUENCE</scope>
    <source>
        <strain evidence="1">FL966</strain>
    </source>
</reference>
<organism evidence="1 2">
    <name type="scientific">Cetraspora pellucida</name>
    <dbReference type="NCBI Taxonomy" id="1433469"/>
    <lineage>
        <taxon>Eukaryota</taxon>
        <taxon>Fungi</taxon>
        <taxon>Fungi incertae sedis</taxon>
        <taxon>Mucoromycota</taxon>
        <taxon>Glomeromycotina</taxon>
        <taxon>Glomeromycetes</taxon>
        <taxon>Diversisporales</taxon>
        <taxon>Gigasporaceae</taxon>
        <taxon>Cetraspora</taxon>
    </lineage>
</organism>
<name>A0A9N9JZG5_9GLOM</name>
<sequence>MPINNPWIRFGITFAENNSIEETNVNLQNPQNILVETHDDIIEKGQEKYINYKKKFELALTLYECELDNNKFITNFDTLVMPFLKEIDKCEEVLQSLHQQKTWTSENSKLAFWLC</sequence>
<dbReference type="EMBL" id="CAJVQA010030550">
    <property type="protein sequence ID" value="CAG8799569.1"/>
    <property type="molecule type" value="Genomic_DNA"/>
</dbReference>
<accession>A0A9N9JZG5</accession>
<evidence type="ECO:0000313" key="1">
    <source>
        <dbReference type="EMBL" id="CAG8799569.1"/>
    </source>
</evidence>